<comment type="similarity">
    <text evidence="3">Belongs to the glycosyl hydrolase 51 family.</text>
</comment>
<dbReference type="PANTHER" id="PTHR43576:SF3">
    <property type="entry name" value="ALPHA-L-ARABINOFURANOSIDASE C"/>
    <property type="match status" value="1"/>
</dbReference>
<proteinExistence type="inferred from homology"/>
<dbReference type="InterPro" id="IPR017853">
    <property type="entry name" value="GH"/>
</dbReference>
<dbReference type="Gene3D" id="3.20.20.80">
    <property type="entry name" value="Glycosidases"/>
    <property type="match status" value="1"/>
</dbReference>
<evidence type="ECO:0000256" key="1">
    <source>
        <dbReference type="ARBA" id="ARBA00001462"/>
    </source>
</evidence>
<accession>A0ABR1F4Y1</accession>
<dbReference type="Gene3D" id="2.60.40.1180">
    <property type="entry name" value="Golgi alpha-mannosidase II"/>
    <property type="match status" value="1"/>
</dbReference>
<dbReference type="EMBL" id="JBBJBU010000007">
    <property type="protein sequence ID" value="KAK7204875.1"/>
    <property type="molecule type" value="Genomic_DNA"/>
</dbReference>
<keyword evidence="6" id="KW-0119">Carbohydrate metabolism</keyword>
<reference evidence="10 11" key="1">
    <citation type="submission" date="2024-03" db="EMBL/GenBank/DDBJ databases">
        <title>Genome-scale model development and genomic sequencing of the oleaginous clade Lipomyces.</title>
        <authorList>
            <consortium name="Lawrence Berkeley National Laboratory"/>
            <person name="Czajka J.J."/>
            <person name="Han Y."/>
            <person name="Kim J."/>
            <person name="Mondo S.J."/>
            <person name="Hofstad B.A."/>
            <person name="Robles A."/>
            <person name="Haridas S."/>
            <person name="Riley R."/>
            <person name="LaButti K."/>
            <person name="Pangilinan J."/>
            <person name="Andreopoulos W."/>
            <person name="Lipzen A."/>
            <person name="Yan J."/>
            <person name="Wang M."/>
            <person name="Ng V."/>
            <person name="Grigoriev I.V."/>
            <person name="Spatafora J.W."/>
            <person name="Magnuson J.K."/>
            <person name="Baker S.E."/>
            <person name="Pomraning K.R."/>
        </authorList>
    </citation>
    <scope>NUCLEOTIDE SEQUENCE [LARGE SCALE GENOMIC DNA]</scope>
    <source>
        <strain evidence="10 11">Phaff 52-87</strain>
    </source>
</reference>
<comment type="catalytic activity">
    <reaction evidence="1">
        <text>Hydrolysis of terminal non-reducing alpha-L-arabinofuranoside residues in alpha-L-arabinosides.</text>
        <dbReference type="EC" id="3.2.1.55"/>
    </reaction>
</comment>
<organism evidence="10 11">
    <name type="scientific">Myxozyma melibiosi</name>
    <dbReference type="NCBI Taxonomy" id="54550"/>
    <lineage>
        <taxon>Eukaryota</taxon>
        <taxon>Fungi</taxon>
        <taxon>Dikarya</taxon>
        <taxon>Ascomycota</taxon>
        <taxon>Saccharomycotina</taxon>
        <taxon>Lipomycetes</taxon>
        <taxon>Lipomycetales</taxon>
        <taxon>Lipomycetaceae</taxon>
        <taxon>Myxozyma</taxon>
    </lineage>
</organism>
<evidence type="ECO:0000313" key="10">
    <source>
        <dbReference type="EMBL" id="KAK7204875.1"/>
    </source>
</evidence>
<dbReference type="RefSeq" id="XP_064767908.1">
    <property type="nucleotide sequence ID" value="XM_064914190.1"/>
</dbReference>
<dbReference type="Proteomes" id="UP001498771">
    <property type="component" value="Unassembled WGS sequence"/>
</dbReference>
<evidence type="ECO:0000256" key="5">
    <source>
        <dbReference type="ARBA" id="ARBA00022801"/>
    </source>
</evidence>
<evidence type="ECO:0000256" key="3">
    <source>
        <dbReference type="ARBA" id="ARBA00007186"/>
    </source>
</evidence>
<feature type="domain" description="Alpha-L-arabinofuranosidase C-terminal" evidence="9">
    <location>
        <begin position="300"/>
        <end position="500"/>
    </location>
</feature>
<gene>
    <name evidence="10" type="ORF">BZA70DRAFT_290188</name>
</gene>
<dbReference type="SUPFAM" id="SSF51445">
    <property type="entry name" value="(Trans)glycosidases"/>
    <property type="match status" value="1"/>
</dbReference>
<evidence type="ECO:0000259" key="9">
    <source>
        <dbReference type="SMART" id="SM00813"/>
    </source>
</evidence>
<evidence type="ECO:0000256" key="8">
    <source>
        <dbReference type="ARBA" id="ARBA00037415"/>
    </source>
</evidence>
<keyword evidence="7" id="KW-0326">Glycosidase</keyword>
<dbReference type="EC" id="3.2.1.55" evidence="4"/>
<sequence length="509" mass="57925">MAESSRTIAKTDPDAAVIHVDPARVLADIDDKIYCGFLEHLGRCIYGGIVDYDCKIPGLTNDKGFRLDVADAIKDLRMPMIRYPGGNFVSAYHWMDGVGPKENRPVRPELAWRGREPNLFGTDEFMEWCEFMNVEPYLCFNMGTGTLDEALAWLEYCNSDDDTYYANLRRKNGHDKPYNVKYWGLGNEVWNAWVVGQMTAEDYAKKADEWGKVLKMLDPSIILVACGFDGLHTWEYTVTQKLINVCDMYSIHQYTCNYDHIQNVSCTAAAERAIQIVAKLIDLSRITNQASKRTMKIAMDEWNVWDYKRANGENGAEEHYDLSDALAVAAWGNVFVRQAAHLGMANLAQCVNVIAPIMARPDGIFLQTTYHTWKLLSHYMRGKSLALHVGSPMYEGPLDNTHGDIPWLQDIESGIPMLDVSAALNDKKIYLSVVNRSETEAIKTRINLLGEYEEKVHVWSVYHEDVRAKNSFENPTNVGIEEWEYGLGEVKEGVVFREHSYTLLELRLK</sequence>
<evidence type="ECO:0000256" key="6">
    <source>
        <dbReference type="ARBA" id="ARBA00023277"/>
    </source>
</evidence>
<dbReference type="InterPro" id="IPR013780">
    <property type="entry name" value="Glyco_hydro_b"/>
</dbReference>
<name>A0ABR1F4Y1_9ASCO</name>
<dbReference type="Pfam" id="PF06964">
    <property type="entry name" value="Alpha-L-AF_C"/>
    <property type="match status" value="1"/>
</dbReference>
<evidence type="ECO:0000256" key="4">
    <source>
        <dbReference type="ARBA" id="ARBA00012670"/>
    </source>
</evidence>
<protein>
    <recommendedName>
        <fullName evidence="4">non-reducing end alpha-L-arabinofuranosidase</fullName>
        <ecNumber evidence="4">3.2.1.55</ecNumber>
    </recommendedName>
</protein>
<dbReference type="GeneID" id="90039702"/>
<dbReference type="InterPro" id="IPR010720">
    <property type="entry name" value="Alpha-L-AF_C"/>
</dbReference>
<comment type="function">
    <text evidence="8">Alpha-L-arabinofuranosidase involved in the degradation of arabinoxylan, a major component of plant hemicellulose. Acts only on small linear 1,5-alpha-linked L-arabinofuranosyl oligosaccharides.</text>
</comment>
<dbReference type="SUPFAM" id="SSF51011">
    <property type="entry name" value="Glycosyl hydrolase domain"/>
    <property type="match status" value="1"/>
</dbReference>
<keyword evidence="11" id="KW-1185">Reference proteome</keyword>
<dbReference type="SMART" id="SM00813">
    <property type="entry name" value="Alpha-L-AF_C"/>
    <property type="match status" value="1"/>
</dbReference>
<dbReference type="InterPro" id="IPR055235">
    <property type="entry name" value="ASD1_cat"/>
</dbReference>
<evidence type="ECO:0000256" key="2">
    <source>
        <dbReference type="ARBA" id="ARBA00004834"/>
    </source>
</evidence>
<evidence type="ECO:0000256" key="7">
    <source>
        <dbReference type="ARBA" id="ARBA00023295"/>
    </source>
</evidence>
<dbReference type="GO" id="GO:0016787">
    <property type="term" value="F:hydrolase activity"/>
    <property type="evidence" value="ECO:0007669"/>
    <property type="project" value="UniProtKB-KW"/>
</dbReference>
<comment type="pathway">
    <text evidence="2">Glycan metabolism; L-arabinan degradation.</text>
</comment>
<comment type="caution">
    <text evidence="10">The sequence shown here is derived from an EMBL/GenBank/DDBJ whole genome shotgun (WGS) entry which is preliminary data.</text>
</comment>
<evidence type="ECO:0000313" key="11">
    <source>
        <dbReference type="Proteomes" id="UP001498771"/>
    </source>
</evidence>
<dbReference type="Pfam" id="PF22848">
    <property type="entry name" value="ASD1_dom"/>
    <property type="match status" value="1"/>
</dbReference>
<keyword evidence="5 10" id="KW-0378">Hydrolase</keyword>
<dbReference type="PANTHER" id="PTHR43576">
    <property type="entry name" value="ALPHA-L-ARABINOFURANOSIDASE C-RELATED"/>
    <property type="match status" value="1"/>
</dbReference>